<evidence type="ECO:0000313" key="1">
    <source>
        <dbReference type="EMBL" id="QHU12798.1"/>
    </source>
</evidence>
<protein>
    <submittedName>
        <fullName evidence="1">Uncharacterized protein</fullName>
    </submittedName>
</protein>
<sequence>MAIPYVVLPPKSMIFVMHNFTSELDPDFPPSLSATFSGLGSNQFLVFCILETPYVNTSAEIYNPGTSSLVKRYDAYNVATGDWLANDTTGYAWIVSTIHNVVDAPTSAKNTGRYYFYATVDDLYAYNAGLDSSGSAQGGPQSADTRVVQFTVNENGIPVFRPTDKFTLSANFTGNILGRFAAVNNYRKQVRIYQSGAASTFSVGDPIFINTSTNQFQRSNTLGDVPEIYSTIGVVDTIGIPSANYFTFKPFGQFRPSSQVSLTGPVGTTYYIDPTNTTQYTTVEPANNPFPVYQIIDPSGNVIQLPAAVGGGIGSTGPTGAAIYTSIVFDGGDSTTNLFPAGPAFDCGSSI</sequence>
<proteinExistence type="predicted"/>
<reference evidence="1" key="1">
    <citation type="journal article" date="2020" name="Nature">
        <title>Giant virus diversity and host interactions through global metagenomics.</title>
        <authorList>
            <person name="Schulz F."/>
            <person name="Roux S."/>
            <person name="Paez-Espino D."/>
            <person name="Jungbluth S."/>
            <person name="Walsh D.A."/>
            <person name="Denef V.J."/>
            <person name="McMahon K.D."/>
            <person name="Konstantinidis K.T."/>
            <person name="Eloe-Fadrosh E.A."/>
            <person name="Kyrpides N.C."/>
            <person name="Woyke T."/>
        </authorList>
    </citation>
    <scope>NUCLEOTIDE SEQUENCE</scope>
    <source>
        <strain evidence="1">GVMAG-S-1101172-89</strain>
    </source>
</reference>
<dbReference type="EMBL" id="MN740809">
    <property type="protein sequence ID" value="QHU12798.1"/>
    <property type="molecule type" value="Genomic_DNA"/>
</dbReference>
<dbReference type="AlphaFoldDB" id="A0A6C0K955"/>
<accession>A0A6C0K955</accession>
<name>A0A6C0K955_9ZZZZ</name>
<organism evidence="1">
    <name type="scientific">viral metagenome</name>
    <dbReference type="NCBI Taxonomy" id="1070528"/>
    <lineage>
        <taxon>unclassified sequences</taxon>
        <taxon>metagenomes</taxon>
        <taxon>organismal metagenomes</taxon>
    </lineage>
</organism>